<reference evidence="3" key="3">
    <citation type="submission" date="2017-12" db="EMBL/GenBank/DDBJ databases">
        <authorList>
            <person name="Yu X.-Y."/>
        </authorList>
    </citation>
    <scope>NUCLEOTIDE SEQUENCE [LARGE SCALE GENOMIC DNA]</scope>
    <source>
        <strain evidence="3">ZYSR67-Z</strain>
    </source>
</reference>
<reference evidence="4" key="4">
    <citation type="journal article" date="2019" name="Int. J. Syst. Evol. Microbiol.">
        <title>The Global Catalogue of Microorganisms (GCM) 10K type strain sequencing project: providing services to taxonomists for standard genome sequencing and annotation.</title>
        <authorList>
            <consortium name="The Broad Institute Genomics Platform"/>
            <consortium name="The Broad Institute Genome Sequencing Center for Infectious Disease"/>
            <person name="Wu L."/>
            <person name="Ma J."/>
        </authorList>
    </citation>
    <scope>NUCLEOTIDE SEQUENCE [LARGE SCALE GENOMIC DNA]</scope>
    <source>
        <strain evidence="4">CCM 8778</strain>
    </source>
</reference>
<evidence type="ECO:0000313" key="1">
    <source>
        <dbReference type="EMBL" id="GGH95196.1"/>
    </source>
</evidence>
<dbReference type="EMBL" id="PIYS01000003">
    <property type="protein sequence ID" value="PKF72731.1"/>
    <property type="molecule type" value="Genomic_DNA"/>
</dbReference>
<gene>
    <name evidence="2" type="ORF">CW360_03180</name>
    <name evidence="1" type="ORF">GCM10007363_23900</name>
</gene>
<sequence>MSSLAVKTPCVGLCSTVYGDLVCRGCKRFCHEIIDWNGYPNERRLAIWQRLEQLQVQVLASKLLIVDSQRLREQLEARQIRFVAEQSPYCWAYQLLRRGAGRMRNLQAYGLALQPAFAGMPLAELLEQVEQAYFQASLACYAALMEQA</sequence>
<protein>
    <submittedName>
        <fullName evidence="2">DUF1289 domain-containing protein</fullName>
    </submittedName>
</protein>
<accession>A0A2I0CTQ0</accession>
<dbReference type="RefSeq" id="WP_093985272.1">
    <property type="nucleotide sequence ID" value="NZ_BMDE01000007.1"/>
</dbReference>
<dbReference type="AlphaFoldDB" id="A0A2I0CTQ0"/>
<dbReference type="Pfam" id="PF06945">
    <property type="entry name" value="DUF1289"/>
    <property type="match status" value="1"/>
</dbReference>
<proteinExistence type="predicted"/>
<dbReference type="EMBL" id="BMDE01000007">
    <property type="protein sequence ID" value="GGH95196.1"/>
    <property type="molecule type" value="Genomic_DNA"/>
</dbReference>
<name>A0A2I0CTQ0_9PSED</name>
<evidence type="ECO:0000313" key="4">
    <source>
        <dbReference type="Proteomes" id="UP000655550"/>
    </source>
</evidence>
<comment type="caution">
    <text evidence="2">The sequence shown here is derived from an EMBL/GenBank/DDBJ whole genome shotgun (WGS) entry which is preliminary data.</text>
</comment>
<dbReference type="PANTHER" id="PTHR35175:SF1">
    <property type="entry name" value="OXIDOREDUCTASE"/>
    <property type="match status" value="1"/>
</dbReference>
<organism evidence="2 3">
    <name type="scientific">Pseudomonas fluvialis</name>
    <dbReference type="NCBI Taxonomy" id="1793966"/>
    <lineage>
        <taxon>Bacteria</taxon>
        <taxon>Pseudomonadati</taxon>
        <taxon>Pseudomonadota</taxon>
        <taxon>Gammaproteobacteria</taxon>
        <taxon>Pseudomonadales</taxon>
        <taxon>Pseudomonadaceae</taxon>
        <taxon>Pseudomonas</taxon>
    </lineage>
</organism>
<evidence type="ECO:0000313" key="3">
    <source>
        <dbReference type="Proteomes" id="UP000242861"/>
    </source>
</evidence>
<keyword evidence="4" id="KW-1185">Reference proteome</keyword>
<dbReference type="PANTHER" id="PTHR35175">
    <property type="entry name" value="DUF1289 DOMAIN-CONTAINING PROTEIN"/>
    <property type="match status" value="1"/>
</dbReference>
<reference evidence="2" key="2">
    <citation type="submission" date="2017-12" db="EMBL/GenBank/DDBJ databases">
        <authorList>
            <person name="Hurst M.R.H."/>
        </authorList>
    </citation>
    <scope>NUCLEOTIDE SEQUENCE [LARGE SCALE GENOMIC DNA]</scope>
    <source>
        <strain evidence="2">ZYSR67-Z</strain>
    </source>
</reference>
<reference evidence="1" key="1">
    <citation type="journal article" date="2014" name="Int. J. Syst. Evol. Microbiol.">
        <title>Complete genome of a new Firmicutes species belonging to the dominant human colonic microbiota ('Ruminococcus bicirculans') reveals two chromosomes and a selective capacity to utilize plant glucans.</title>
        <authorList>
            <consortium name="NISC Comparative Sequencing Program"/>
            <person name="Wegmann U."/>
            <person name="Louis P."/>
            <person name="Goesmann A."/>
            <person name="Henrissat B."/>
            <person name="Duncan S.H."/>
            <person name="Flint H.J."/>
        </authorList>
    </citation>
    <scope>NUCLEOTIDE SEQUENCE</scope>
    <source>
        <strain evidence="1">CCM 8778</strain>
    </source>
</reference>
<dbReference type="InterPro" id="IPR010710">
    <property type="entry name" value="DUF1289"/>
</dbReference>
<evidence type="ECO:0000313" key="2">
    <source>
        <dbReference type="EMBL" id="PKF72731.1"/>
    </source>
</evidence>
<dbReference type="Proteomes" id="UP000655550">
    <property type="component" value="Unassembled WGS sequence"/>
</dbReference>
<reference evidence="1" key="5">
    <citation type="submission" date="2024-05" db="EMBL/GenBank/DDBJ databases">
        <authorList>
            <person name="Sun Q."/>
            <person name="Sedlacek I."/>
        </authorList>
    </citation>
    <scope>NUCLEOTIDE SEQUENCE</scope>
    <source>
        <strain evidence="1">CCM 8778</strain>
    </source>
</reference>
<dbReference type="Proteomes" id="UP000242861">
    <property type="component" value="Unassembled WGS sequence"/>
</dbReference>